<dbReference type="Gene3D" id="3.90.1530.10">
    <property type="entry name" value="Conserved hypothetical protein from pyrococcus furiosus pfu- 392566-001, ParB domain"/>
    <property type="match status" value="1"/>
</dbReference>
<evidence type="ECO:0000313" key="4">
    <source>
        <dbReference type="Proteomes" id="UP001057998"/>
    </source>
</evidence>
<reference evidence="3" key="1">
    <citation type="submission" date="2022-07" db="EMBL/GenBank/DDBJ databases">
        <title>Genome sequencing of Photobacterium atrarenae GJH2-4.</title>
        <authorList>
            <person name="Park S.-J."/>
        </authorList>
    </citation>
    <scope>NUCLEOTIDE SEQUENCE</scope>
    <source>
        <strain evidence="3">GJH2-4</strain>
    </source>
</reference>
<keyword evidence="4" id="KW-1185">Reference proteome</keyword>
<evidence type="ECO:0000256" key="2">
    <source>
        <dbReference type="SAM" id="SignalP"/>
    </source>
</evidence>
<dbReference type="SUPFAM" id="SSF110849">
    <property type="entry name" value="ParB/Sulfiredoxin"/>
    <property type="match status" value="1"/>
</dbReference>
<evidence type="ECO:0000313" key="3">
    <source>
        <dbReference type="EMBL" id="UTV29048.1"/>
    </source>
</evidence>
<dbReference type="RefSeq" id="WP_255390372.1">
    <property type="nucleotide sequence ID" value="NZ_CP101508.1"/>
</dbReference>
<dbReference type="Proteomes" id="UP001057998">
    <property type="component" value="Chromosome 1"/>
</dbReference>
<feature type="region of interest" description="Disordered" evidence="1">
    <location>
        <begin position="323"/>
        <end position="355"/>
    </location>
</feature>
<feature type="chain" id="PRO_5047548115" evidence="2">
    <location>
        <begin position="27"/>
        <end position="355"/>
    </location>
</feature>
<protein>
    <submittedName>
        <fullName evidence="3">ParB/Srx family N-terminal domain-containing protein</fullName>
    </submittedName>
</protein>
<dbReference type="CDD" id="cd16390">
    <property type="entry name" value="ParB_N_Srx_like"/>
    <property type="match status" value="1"/>
</dbReference>
<gene>
    <name evidence="3" type="ORF">NNL38_07405</name>
</gene>
<keyword evidence="2" id="KW-0732">Signal</keyword>
<feature type="compositionally biased region" description="Basic and acidic residues" evidence="1">
    <location>
        <begin position="323"/>
        <end position="339"/>
    </location>
</feature>
<dbReference type="EMBL" id="CP101508">
    <property type="protein sequence ID" value="UTV29048.1"/>
    <property type="molecule type" value="Genomic_DNA"/>
</dbReference>
<name>A0ABY5GIC9_9GAMM</name>
<dbReference type="InterPro" id="IPR014956">
    <property type="entry name" value="ParBc_2"/>
</dbReference>
<proteinExistence type="predicted"/>
<organism evidence="3 4">
    <name type="scientific">Photobacterium atrarenae</name>
    <dbReference type="NCBI Taxonomy" id="865757"/>
    <lineage>
        <taxon>Bacteria</taxon>
        <taxon>Pseudomonadati</taxon>
        <taxon>Pseudomonadota</taxon>
        <taxon>Gammaproteobacteria</taxon>
        <taxon>Vibrionales</taxon>
        <taxon>Vibrionaceae</taxon>
        <taxon>Photobacterium</taxon>
    </lineage>
</organism>
<dbReference type="Pfam" id="PF08857">
    <property type="entry name" value="ParBc_2"/>
    <property type="match status" value="1"/>
</dbReference>
<evidence type="ECO:0000256" key="1">
    <source>
        <dbReference type="SAM" id="MobiDB-lite"/>
    </source>
</evidence>
<accession>A0ABY5GIC9</accession>
<sequence length="355" mass="40075">MPSLRDFLRLFLLCFATYLLQLPANAEDEEESPYAGLASGDVVTVALDQLLPTQAVLSYDWQYARLNRYQNDPKLVFDDLCRANGAKSVKDWSKKSKPTKPDSYTCIDKTGQHEDALSTVVVGPEDGLLYLTSGHHQLSTFWDMPNGGTSVPVMVKVTHNLIDSGDDFWAEMNQDHELWLYNFRGKKIAPDDLPEYLGKKQLKHDKYLSLVLFLNGISYKKPEDAIPFFEYHWAKEIRKHMKVSEYDLNIPDEYAAALTEAATVIVDLDEDAQVAKSKLSAKAMGQLNQVDSKALAALIDTEDSDFNQAQAYRQYLKEKSTPKRLLEKEKAAEKEKAEALTEAVEEPSPAQDDKL</sequence>
<dbReference type="InterPro" id="IPR036086">
    <property type="entry name" value="ParB/Sulfiredoxin_sf"/>
</dbReference>
<feature type="signal peptide" evidence="2">
    <location>
        <begin position="1"/>
        <end position="26"/>
    </location>
</feature>